<dbReference type="STRING" id="1120990.SAMN03080614_104513"/>
<evidence type="ECO:0000259" key="10">
    <source>
        <dbReference type="SMART" id="SM00471"/>
    </source>
</evidence>
<gene>
    <name evidence="11" type="ORF">SAMN03080614_104513</name>
</gene>
<evidence type="ECO:0000256" key="5">
    <source>
        <dbReference type="ARBA" id="ARBA00022723"/>
    </source>
</evidence>
<dbReference type="Proteomes" id="UP000243819">
    <property type="component" value="Unassembled WGS sequence"/>
</dbReference>
<dbReference type="InterPro" id="IPR043519">
    <property type="entry name" value="NT_sf"/>
</dbReference>
<sequence length="459" mass="53255">MENIVKELCSLLKGTKTYIVGGFLRNNYLGIKNCNDIDLVTFSSKIKLEEIISKNFGVTPINIGPLTKFHIKEKNLFIDITESSYNNIYEDLKYRDFTCNTLALKVDHYPNFNNLIDINNSREDIKKKLIIPVSNKSLTLDPVRILRVYYIKGKYNFHIPLNTIMEIRKNAPLLVSAKGERLKDELKKILKLDNSNQLLFLMYLHGVLQILIPPVEKMANIKQNHYHRKNLLIHSFKTLEIFEQNLKNIIYFSPFYNNIKNYVNEHLVILKLACFLHDIGKIDTFKVAPSGKITFYKHELEAEKYIINLANTLKLSSTEKSGLETIIKEHMKPLYLYLNKNITKSNKYKFFNSNKEHSLGFLLLSLCDYLATRSGGDGYGIEIESYQKYILNLIEDYYTKRDELVEVHSLLTGDEIQAILNIPPSRQIGIIKDQLIKGQILGKIKNKEEAIKYIINKFS</sequence>
<dbReference type="Pfam" id="PF12627">
    <property type="entry name" value="PolyA_pol_RNAbd"/>
    <property type="match status" value="1"/>
</dbReference>
<dbReference type="GO" id="GO:0016779">
    <property type="term" value="F:nucleotidyltransferase activity"/>
    <property type="evidence" value="ECO:0007669"/>
    <property type="project" value="UniProtKB-KW"/>
</dbReference>
<keyword evidence="5" id="KW-0479">Metal-binding</keyword>
<keyword evidence="3" id="KW-0819">tRNA processing</keyword>
<dbReference type="GO" id="GO:0000166">
    <property type="term" value="F:nucleotide binding"/>
    <property type="evidence" value="ECO:0007669"/>
    <property type="project" value="UniProtKB-KW"/>
</dbReference>
<dbReference type="InterPro" id="IPR050124">
    <property type="entry name" value="tRNA_CCA-adding_enzyme"/>
</dbReference>
<evidence type="ECO:0000256" key="4">
    <source>
        <dbReference type="ARBA" id="ARBA00022695"/>
    </source>
</evidence>
<evidence type="ECO:0000313" key="12">
    <source>
        <dbReference type="Proteomes" id="UP000243819"/>
    </source>
</evidence>
<dbReference type="RefSeq" id="WP_177159764.1">
    <property type="nucleotide sequence ID" value="NZ_FOIF01000045.1"/>
</dbReference>
<reference evidence="12" key="1">
    <citation type="submission" date="2016-10" db="EMBL/GenBank/DDBJ databases">
        <authorList>
            <person name="Varghese N."/>
            <person name="Submissions S."/>
        </authorList>
    </citation>
    <scope>NUCLEOTIDE SEQUENCE [LARGE SCALE GENOMIC DNA]</scope>
    <source>
        <strain evidence="12">DSM 13577</strain>
    </source>
</reference>
<feature type="domain" description="HD/PDEase" evidence="10">
    <location>
        <begin position="227"/>
        <end position="382"/>
    </location>
</feature>
<dbReference type="SUPFAM" id="SSF81891">
    <property type="entry name" value="Poly A polymerase C-terminal region-like"/>
    <property type="match status" value="1"/>
</dbReference>
<keyword evidence="2 9" id="KW-0808">Transferase</keyword>
<evidence type="ECO:0000313" key="11">
    <source>
        <dbReference type="EMBL" id="SET08747.1"/>
    </source>
</evidence>
<dbReference type="SMART" id="SM00471">
    <property type="entry name" value="HDc"/>
    <property type="match status" value="1"/>
</dbReference>
<dbReference type="Pfam" id="PF01743">
    <property type="entry name" value="PolyA_pol"/>
    <property type="match status" value="1"/>
</dbReference>
<evidence type="ECO:0000256" key="1">
    <source>
        <dbReference type="ARBA" id="ARBA00001946"/>
    </source>
</evidence>
<keyword evidence="8 9" id="KW-0694">RNA-binding</keyword>
<keyword evidence="6" id="KW-0547">Nucleotide-binding</keyword>
<organism evidence="11 12">
    <name type="scientific">Anaerobranca gottschalkii DSM 13577</name>
    <dbReference type="NCBI Taxonomy" id="1120990"/>
    <lineage>
        <taxon>Bacteria</taxon>
        <taxon>Bacillati</taxon>
        <taxon>Bacillota</taxon>
        <taxon>Clostridia</taxon>
        <taxon>Eubacteriales</taxon>
        <taxon>Proteinivoracaceae</taxon>
        <taxon>Anaerobranca</taxon>
    </lineage>
</organism>
<dbReference type="Gene3D" id="3.30.460.10">
    <property type="entry name" value="Beta Polymerase, domain 2"/>
    <property type="match status" value="1"/>
</dbReference>
<dbReference type="GO" id="GO:0046872">
    <property type="term" value="F:metal ion binding"/>
    <property type="evidence" value="ECO:0007669"/>
    <property type="project" value="UniProtKB-KW"/>
</dbReference>
<dbReference type="GO" id="GO:0003723">
    <property type="term" value="F:RNA binding"/>
    <property type="evidence" value="ECO:0007669"/>
    <property type="project" value="UniProtKB-KW"/>
</dbReference>
<dbReference type="SUPFAM" id="SSF81301">
    <property type="entry name" value="Nucleotidyltransferase"/>
    <property type="match status" value="1"/>
</dbReference>
<keyword evidence="4" id="KW-0548">Nucleotidyltransferase</keyword>
<comment type="similarity">
    <text evidence="9">Belongs to the tRNA nucleotidyltransferase/poly(A) polymerase family.</text>
</comment>
<dbReference type="Gene3D" id="1.10.3090.10">
    <property type="entry name" value="cca-adding enzyme, domain 2"/>
    <property type="match status" value="1"/>
</dbReference>
<accession>A0A1I0BQZ0</accession>
<dbReference type="InterPro" id="IPR032828">
    <property type="entry name" value="PolyA_RNA-bd"/>
</dbReference>
<evidence type="ECO:0000256" key="8">
    <source>
        <dbReference type="ARBA" id="ARBA00022884"/>
    </source>
</evidence>
<dbReference type="PANTHER" id="PTHR47545">
    <property type="entry name" value="MULTIFUNCTIONAL CCA PROTEIN"/>
    <property type="match status" value="1"/>
</dbReference>
<evidence type="ECO:0000256" key="3">
    <source>
        <dbReference type="ARBA" id="ARBA00022694"/>
    </source>
</evidence>
<dbReference type="InterPro" id="IPR002646">
    <property type="entry name" value="PolA_pol_head_dom"/>
</dbReference>
<comment type="cofactor">
    <cofactor evidence="1">
        <name>Mg(2+)</name>
        <dbReference type="ChEBI" id="CHEBI:18420"/>
    </cofactor>
</comment>
<evidence type="ECO:0000256" key="7">
    <source>
        <dbReference type="ARBA" id="ARBA00022842"/>
    </source>
</evidence>
<evidence type="ECO:0000256" key="9">
    <source>
        <dbReference type="RuleBase" id="RU003953"/>
    </source>
</evidence>
<keyword evidence="12" id="KW-1185">Reference proteome</keyword>
<dbReference type="CDD" id="cd00077">
    <property type="entry name" value="HDc"/>
    <property type="match status" value="1"/>
</dbReference>
<dbReference type="EMBL" id="FOIF01000045">
    <property type="protein sequence ID" value="SET08747.1"/>
    <property type="molecule type" value="Genomic_DNA"/>
</dbReference>
<evidence type="ECO:0000256" key="2">
    <source>
        <dbReference type="ARBA" id="ARBA00022679"/>
    </source>
</evidence>
<evidence type="ECO:0000256" key="6">
    <source>
        <dbReference type="ARBA" id="ARBA00022741"/>
    </source>
</evidence>
<proteinExistence type="inferred from homology"/>
<name>A0A1I0BQZ0_9FIRM</name>
<protein>
    <submittedName>
        <fullName evidence="11">HD domain-containing protein</fullName>
    </submittedName>
</protein>
<dbReference type="GO" id="GO:0008033">
    <property type="term" value="P:tRNA processing"/>
    <property type="evidence" value="ECO:0007669"/>
    <property type="project" value="UniProtKB-KW"/>
</dbReference>
<keyword evidence="7" id="KW-0460">Magnesium</keyword>
<dbReference type="AlphaFoldDB" id="A0A1I0BQZ0"/>
<dbReference type="InterPro" id="IPR003607">
    <property type="entry name" value="HD/PDEase_dom"/>
</dbReference>